<dbReference type="Pfam" id="PF13597">
    <property type="entry name" value="NRDD"/>
    <property type="match status" value="1"/>
</dbReference>
<dbReference type="EMBL" id="ACYG01000027">
    <property type="protein sequence ID" value="EEV17390.1"/>
    <property type="molecule type" value="Genomic_DNA"/>
</dbReference>
<name>C8PIM5_9BACT</name>
<dbReference type="GO" id="GO:0006260">
    <property type="term" value="P:DNA replication"/>
    <property type="evidence" value="ECO:0007669"/>
    <property type="project" value="InterPro"/>
</dbReference>
<dbReference type="Proteomes" id="UP000005709">
    <property type="component" value="Unassembled WGS sequence"/>
</dbReference>
<accession>C8PIM5</accession>
<organism evidence="1 2">
    <name type="scientific">Campylobacter gracilis RM3268</name>
    <dbReference type="NCBI Taxonomy" id="553220"/>
    <lineage>
        <taxon>Bacteria</taxon>
        <taxon>Pseudomonadati</taxon>
        <taxon>Campylobacterota</taxon>
        <taxon>Epsilonproteobacteria</taxon>
        <taxon>Campylobacterales</taxon>
        <taxon>Campylobacteraceae</taxon>
        <taxon>Campylobacter</taxon>
    </lineage>
</organism>
<evidence type="ECO:0000313" key="1">
    <source>
        <dbReference type="EMBL" id="EEV17390.1"/>
    </source>
</evidence>
<dbReference type="GO" id="GO:0008998">
    <property type="term" value="F:ribonucleoside-triphosphate reductase (thioredoxin) activity"/>
    <property type="evidence" value="ECO:0007669"/>
    <property type="project" value="InterPro"/>
</dbReference>
<proteinExistence type="predicted"/>
<keyword evidence="2" id="KW-1185">Reference proteome</keyword>
<protein>
    <submittedName>
        <fullName evidence="1">Uncharacterized protein</fullName>
    </submittedName>
</protein>
<dbReference type="InterPro" id="IPR012833">
    <property type="entry name" value="NrdD"/>
</dbReference>
<evidence type="ECO:0000313" key="2">
    <source>
        <dbReference type="Proteomes" id="UP000005709"/>
    </source>
</evidence>
<dbReference type="eggNOG" id="COG1328">
    <property type="taxonomic scope" value="Bacteria"/>
</dbReference>
<reference evidence="1 2" key="1">
    <citation type="submission" date="2009-07" db="EMBL/GenBank/DDBJ databases">
        <authorList>
            <person name="Madupu R."/>
            <person name="Sebastian Y."/>
            <person name="Durkin A.S."/>
            <person name="Torralba M."/>
            <person name="Methe B."/>
            <person name="Sutton G.G."/>
            <person name="Strausberg R.L."/>
            <person name="Nelson K.E."/>
        </authorList>
    </citation>
    <scope>NUCLEOTIDE SEQUENCE [LARGE SCALE GENOMIC DNA]</scope>
    <source>
        <strain evidence="1 2">RM3268</strain>
    </source>
</reference>
<dbReference type="AlphaFoldDB" id="C8PIM5"/>
<gene>
    <name evidence="1" type="ORF">CAMGR0001_1686</name>
</gene>
<sequence length="73" mass="8559">MILNSALRGRLIKSNLKGADMKFPKELEAKRTKCIVYTRVMGYLRPVESFNIGKIGEHKQRVLFEEKKRCRPH</sequence>
<comment type="caution">
    <text evidence="1">The sequence shown here is derived from an EMBL/GenBank/DDBJ whole genome shotgun (WGS) entry which is preliminary data.</text>
</comment>